<evidence type="ECO:0000313" key="4">
    <source>
        <dbReference type="EMBL" id="SFR53048.1"/>
    </source>
</evidence>
<dbReference type="RefSeq" id="WP_089809137.1">
    <property type="nucleotide sequence ID" value="NZ_FOYT01000002.1"/>
</dbReference>
<dbReference type="AlphaFoldDB" id="A0A1I6HF89"/>
<evidence type="ECO:0000259" key="3">
    <source>
        <dbReference type="Pfam" id="PF26238"/>
    </source>
</evidence>
<keyword evidence="1" id="KW-0812">Transmembrane</keyword>
<feature type="domain" description="DUF8054" evidence="2">
    <location>
        <begin position="214"/>
        <end position="253"/>
    </location>
</feature>
<feature type="transmembrane region" description="Helical" evidence="1">
    <location>
        <begin position="38"/>
        <end position="56"/>
    </location>
</feature>
<evidence type="ECO:0000313" key="5">
    <source>
        <dbReference type="Proteomes" id="UP000198531"/>
    </source>
</evidence>
<gene>
    <name evidence="4" type="ORF">SAMN04487947_1991</name>
</gene>
<dbReference type="EMBL" id="FOYT01000002">
    <property type="protein sequence ID" value="SFR53048.1"/>
    <property type="molecule type" value="Genomic_DNA"/>
</dbReference>
<name>A0A1I6HF89_9EURY</name>
<organism evidence="4 5">
    <name type="scientific">Halogeometricum rufum</name>
    <dbReference type="NCBI Taxonomy" id="553469"/>
    <lineage>
        <taxon>Archaea</taxon>
        <taxon>Methanobacteriati</taxon>
        <taxon>Methanobacteriota</taxon>
        <taxon>Stenosarchaea group</taxon>
        <taxon>Halobacteria</taxon>
        <taxon>Halobacteriales</taxon>
        <taxon>Haloferacaceae</taxon>
        <taxon>Halogeometricum</taxon>
    </lineage>
</organism>
<sequence>MRRRRDPRVVVLLVAAFAVLSGVVVGMAARWPTAGVVVSFVLVSTAGVVVADSPRVRRRVRRSCRRAVEAVRRRLRRDESPRRDTADVESVERHLRRAGVLVDEGENRVPSVEPSFERAWRRRILSVGDRSEDEAVLADLLSAPSRAVELGWVAEEGALVATVRGTRAGRWPSRAAFVADVTAAEEFREKYPEWWALSPPMRTRALAALRLCLDWCPTCDGAVRITHVDGHTPDADSVLAATCEGCAAHLFEAELEPVHFDRPRPRDAEV</sequence>
<dbReference type="Pfam" id="PF26238">
    <property type="entry name" value="DUF8054_M"/>
    <property type="match status" value="1"/>
</dbReference>
<protein>
    <submittedName>
        <fullName evidence="4">Uncharacterized protein</fullName>
    </submittedName>
</protein>
<dbReference type="Pfam" id="PF26237">
    <property type="entry name" value="DUF8054_C"/>
    <property type="match status" value="1"/>
</dbReference>
<dbReference type="OrthoDB" id="292134at2157"/>
<keyword evidence="5" id="KW-1185">Reference proteome</keyword>
<proteinExistence type="predicted"/>
<keyword evidence="1" id="KW-1133">Transmembrane helix</keyword>
<accession>A0A1I6HF89</accession>
<dbReference type="Proteomes" id="UP000198531">
    <property type="component" value="Unassembled WGS sequence"/>
</dbReference>
<evidence type="ECO:0000256" key="1">
    <source>
        <dbReference type="SAM" id="Phobius"/>
    </source>
</evidence>
<dbReference type="InterPro" id="IPR058675">
    <property type="entry name" value="DUF8054_C"/>
</dbReference>
<dbReference type="InterPro" id="IPR058775">
    <property type="entry name" value="DUF8054_M"/>
</dbReference>
<reference evidence="5" key="1">
    <citation type="submission" date="2016-10" db="EMBL/GenBank/DDBJ databases">
        <authorList>
            <person name="Varghese N."/>
            <person name="Submissions S."/>
        </authorList>
    </citation>
    <scope>NUCLEOTIDE SEQUENCE [LARGE SCALE GENOMIC DNA]</scope>
    <source>
        <strain evidence="5">CGMCC 1.7736</strain>
    </source>
</reference>
<keyword evidence="1" id="KW-0472">Membrane</keyword>
<feature type="domain" description="DUF8054" evidence="3">
    <location>
        <begin position="91"/>
        <end position="211"/>
    </location>
</feature>
<evidence type="ECO:0000259" key="2">
    <source>
        <dbReference type="Pfam" id="PF26237"/>
    </source>
</evidence>